<dbReference type="Proteomes" id="UP000015106">
    <property type="component" value="Chromosome 1"/>
</dbReference>
<sequence length="144" mass="16324">LLVLQTRSPLAHLPVARRRRRRSDPVFARGLRPPLLLQAPLDAILRIIDQDPGRRRHSLLLHSCIYPGIQEASPGLLCAGFRQVCDQAEEPWHRLVREDATRWPRAPGVLPRPGRESNFQWRKMASAFLVATVSPIDCSSVIDE</sequence>
<evidence type="ECO:0000313" key="1">
    <source>
        <dbReference type="EnsemblPlants" id="TuG1812G0100002001.01.T01"/>
    </source>
</evidence>
<reference evidence="1" key="2">
    <citation type="submission" date="2018-03" db="EMBL/GenBank/DDBJ databases">
        <title>The Triticum urartu genome reveals the dynamic nature of wheat genome evolution.</title>
        <authorList>
            <person name="Ling H."/>
            <person name="Ma B."/>
            <person name="Shi X."/>
            <person name="Liu H."/>
            <person name="Dong L."/>
            <person name="Sun H."/>
            <person name="Cao Y."/>
            <person name="Gao Q."/>
            <person name="Zheng S."/>
            <person name="Li Y."/>
            <person name="Yu Y."/>
            <person name="Du H."/>
            <person name="Qi M."/>
            <person name="Li Y."/>
            <person name="Yu H."/>
            <person name="Cui Y."/>
            <person name="Wang N."/>
            <person name="Chen C."/>
            <person name="Wu H."/>
            <person name="Zhao Y."/>
            <person name="Zhang J."/>
            <person name="Li Y."/>
            <person name="Zhou W."/>
            <person name="Zhang B."/>
            <person name="Hu W."/>
            <person name="Eijk M."/>
            <person name="Tang J."/>
            <person name="Witsenboer H."/>
            <person name="Zhao S."/>
            <person name="Li Z."/>
            <person name="Zhang A."/>
            <person name="Wang D."/>
            <person name="Liang C."/>
        </authorList>
    </citation>
    <scope>NUCLEOTIDE SEQUENCE [LARGE SCALE GENOMIC DNA]</scope>
    <source>
        <strain evidence="1">cv. G1812</strain>
    </source>
</reference>
<reference evidence="2" key="1">
    <citation type="journal article" date="2013" name="Nature">
        <title>Draft genome of the wheat A-genome progenitor Triticum urartu.</title>
        <authorList>
            <person name="Ling H.Q."/>
            <person name="Zhao S."/>
            <person name="Liu D."/>
            <person name="Wang J."/>
            <person name="Sun H."/>
            <person name="Zhang C."/>
            <person name="Fan H."/>
            <person name="Li D."/>
            <person name="Dong L."/>
            <person name="Tao Y."/>
            <person name="Gao C."/>
            <person name="Wu H."/>
            <person name="Li Y."/>
            <person name="Cui Y."/>
            <person name="Guo X."/>
            <person name="Zheng S."/>
            <person name="Wang B."/>
            <person name="Yu K."/>
            <person name="Liang Q."/>
            <person name="Yang W."/>
            <person name="Lou X."/>
            <person name="Chen J."/>
            <person name="Feng M."/>
            <person name="Jian J."/>
            <person name="Zhang X."/>
            <person name="Luo G."/>
            <person name="Jiang Y."/>
            <person name="Liu J."/>
            <person name="Wang Z."/>
            <person name="Sha Y."/>
            <person name="Zhang B."/>
            <person name="Wu H."/>
            <person name="Tang D."/>
            <person name="Shen Q."/>
            <person name="Xue P."/>
            <person name="Zou S."/>
            <person name="Wang X."/>
            <person name="Liu X."/>
            <person name="Wang F."/>
            <person name="Yang Y."/>
            <person name="An X."/>
            <person name="Dong Z."/>
            <person name="Zhang K."/>
            <person name="Zhang X."/>
            <person name="Luo M.C."/>
            <person name="Dvorak J."/>
            <person name="Tong Y."/>
            <person name="Wang J."/>
            <person name="Yang H."/>
            <person name="Li Z."/>
            <person name="Wang D."/>
            <person name="Zhang A."/>
            <person name="Wang J."/>
        </authorList>
    </citation>
    <scope>NUCLEOTIDE SEQUENCE</scope>
    <source>
        <strain evidence="2">cv. G1812</strain>
    </source>
</reference>
<organism evidence="1 2">
    <name type="scientific">Triticum urartu</name>
    <name type="common">Red wild einkorn</name>
    <name type="synonym">Crithodium urartu</name>
    <dbReference type="NCBI Taxonomy" id="4572"/>
    <lineage>
        <taxon>Eukaryota</taxon>
        <taxon>Viridiplantae</taxon>
        <taxon>Streptophyta</taxon>
        <taxon>Embryophyta</taxon>
        <taxon>Tracheophyta</taxon>
        <taxon>Spermatophyta</taxon>
        <taxon>Magnoliopsida</taxon>
        <taxon>Liliopsida</taxon>
        <taxon>Poales</taxon>
        <taxon>Poaceae</taxon>
        <taxon>BOP clade</taxon>
        <taxon>Pooideae</taxon>
        <taxon>Triticodae</taxon>
        <taxon>Triticeae</taxon>
        <taxon>Triticinae</taxon>
        <taxon>Triticum</taxon>
    </lineage>
</organism>
<dbReference type="AlphaFoldDB" id="A0A8R7JZE8"/>
<proteinExistence type="predicted"/>
<accession>A0A8R7JZE8</accession>
<keyword evidence="2" id="KW-1185">Reference proteome</keyword>
<name>A0A8R7JZE8_TRIUA</name>
<evidence type="ECO:0000313" key="2">
    <source>
        <dbReference type="Proteomes" id="UP000015106"/>
    </source>
</evidence>
<dbReference type="EnsemblPlants" id="TuG1812G0100002001.01.T01">
    <property type="protein sequence ID" value="TuG1812G0100002001.01.T01"/>
    <property type="gene ID" value="TuG1812G0100002001.01"/>
</dbReference>
<dbReference type="Gramene" id="TuG1812G0100002001.01.T01">
    <property type="protein sequence ID" value="TuG1812G0100002001.01.T01"/>
    <property type="gene ID" value="TuG1812G0100002001.01"/>
</dbReference>
<reference evidence="1" key="3">
    <citation type="submission" date="2022-06" db="UniProtKB">
        <authorList>
            <consortium name="EnsemblPlants"/>
        </authorList>
    </citation>
    <scope>IDENTIFICATION</scope>
</reference>
<protein>
    <submittedName>
        <fullName evidence="1">Uncharacterized protein</fullName>
    </submittedName>
</protein>